<gene>
    <name evidence="1" type="ORF">JI739_09680</name>
</gene>
<accession>A0A936ZGQ6</accession>
<dbReference type="AlphaFoldDB" id="A0A936ZGQ6"/>
<dbReference type="RefSeq" id="WP_201683676.1">
    <property type="nucleotide sequence ID" value="NZ_JAEQNA010000002.1"/>
</dbReference>
<dbReference type="EMBL" id="JAEQNA010000002">
    <property type="protein sequence ID" value="MBL0420612.1"/>
    <property type="molecule type" value="Genomic_DNA"/>
</dbReference>
<protein>
    <recommendedName>
        <fullName evidence="3">Type III secretion fhipep protein</fullName>
    </recommendedName>
</protein>
<organism evidence="1 2">
    <name type="scientific">Ramlibacter aurantiacus</name>
    <dbReference type="NCBI Taxonomy" id="2801330"/>
    <lineage>
        <taxon>Bacteria</taxon>
        <taxon>Pseudomonadati</taxon>
        <taxon>Pseudomonadota</taxon>
        <taxon>Betaproteobacteria</taxon>
        <taxon>Burkholderiales</taxon>
        <taxon>Comamonadaceae</taxon>
        <taxon>Ramlibacter</taxon>
    </lineage>
</organism>
<sequence length="114" mass="12448">MTQATPRPAHVCAALLAALEASEGRSRARKRDQTADAIGLSVRRGLLERAVRDDPEPDAFEPWLLEHVEASEDAGAALAMARAILDEWRLAHRVRAFADWLEQGAPSADAPRRG</sequence>
<evidence type="ECO:0008006" key="3">
    <source>
        <dbReference type="Google" id="ProtNLM"/>
    </source>
</evidence>
<reference evidence="1" key="1">
    <citation type="submission" date="2021-01" db="EMBL/GenBank/DDBJ databases">
        <title>Ramlibacter sp. strain AW1 16S ribosomal RNA gene Genome sequencing and assembly.</title>
        <authorList>
            <person name="Kang M."/>
        </authorList>
    </citation>
    <scope>NUCLEOTIDE SEQUENCE</scope>
    <source>
        <strain evidence="1">AW1</strain>
    </source>
</reference>
<dbReference type="Proteomes" id="UP000613011">
    <property type="component" value="Unassembled WGS sequence"/>
</dbReference>
<evidence type="ECO:0000313" key="2">
    <source>
        <dbReference type="Proteomes" id="UP000613011"/>
    </source>
</evidence>
<evidence type="ECO:0000313" key="1">
    <source>
        <dbReference type="EMBL" id="MBL0420612.1"/>
    </source>
</evidence>
<comment type="caution">
    <text evidence="1">The sequence shown here is derived from an EMBL/GenBank/DDBJ whole genome shotgun (WGS) entry which is preliminary data.</text>
</comment>
<name>A0A936ZGQ6_9BURK</name>
<proteinExistence type="predicted"/>
<keyword evidence="2" id="KW-1185">Reference proteome</keyword>